<feature type="compositionally biased region" description="Acidic residues" evidence="1">
    <location>
        <begin position="697"/>
        <end position="709"/>
    </location>
</feature>
<feature type="region of interest" description="Disordered" evidence="1">
    <location>
        <begin position="260"/>
        <end position="388"/>
    </location>
</feature>
<gene>
    <name evidence="2" type="ORF">PCON_06831</name>
</gene>
<reference evidence="2 3" key="1">
    <citation type="journal article" date="2013" name="PLoS Genet.">
        <title>The genome and development-dependent transcriptomes of Pyronema confluens: a window into fungal evolution.</title>
        <authorList>
            <person name="Traeger S."/>
            <person name="Altegoer F."/>
            <person name="Freitag M."/>
            <person name="Gabaldon T."/>
            <person name="Kempken F."/>
            <person name="Kumar A."/>
            <person name="Marcet-Houben M."/>
            <person name="Poggeler S."/>
            <person name="Stajich J.E."/>
            <person name="Nowrousian M."/>
        </authorList>
    </citation>
    <scope>NUCLEOTIDE SEQUENCE [LARGE SCALE GENOMIC DNA]</scope>
    <source>
        <strain evidence="3">CBS 100304</strain>
        <tissue evidence="2">Vegetative mycelium</tissue>
    </source>
</reference>
<feature type="compositionally biased region" description="Polar residues" evidence="1">
    <location>
        <begin position="93"/>
        <end position="103"/>
    </location>
</feature>
<feature type="compositionally biased region" description="Basic and acidic residues" evidence="1">
    <location>
        <begin position="126"/>
        <end position="135"/>
    </location>
</feature>
<feature type="compositionally biased region" description="Polar residues" evidence="1">
    <location>
        <begin position="373"/>
        <end position="388"/>
    </location>
</feature>
<name>U4KYD6_PYROM</name>
<feature type="compositionally biased region" description="Basic residues" evidence="1">
    <location>
        <begin position="23"/>
        <end position="39"/>
    </location>
</feature>
<feature type="region of interest" description="Disordered" evidence="1">
    <location>
        <begin position="546"/>
        <end position="616"/>
    </location>
</feature>
<organism evidence="2 3">
    <name type="scientific">Pyronema omphalodes (strain CBS 100304)</name>
    <name type="common">Pyronema confluens</name>
    <dbReference type="NCBI Taxonomy" id="1076935"/>
    <lineage>
        <taxon>Eukaryota</taxon>
        <taxon>Fungi</taxon>
        <taxon>Dikarya</taxon>
        <taxon>Ascomycota</taxon>
        <taxon>Pezizomycotina</taxon>
        <taxon>Pezizomycetes</taxon>
        <taxon>Pezizales</taxon>
        <taxon>Pyronemataceae</taxon>
        <taxon>Pyronema</taxon>
    </lineage>
</organism>
<feature type="region of interest" description="Disordered" evidence="1">
    <location>
        <begin position="90"/>
        <end position="137"/>
    </location>
</feature>
<accession>U4KYD6</accession>
<feature type="compositionally biased region" description="Basic and acidic residues" evidence="1">
    <location>
        <begin position="710"/>
        <end position="719"/>
    </location>
</feature>
<evidence type="ECO:0000256" key="1">
    <source>
        <dbReference type="SAM" id="MobiDB-lite"/>
    </source>
</evidence>
<evidence type="ECO:0000313" key="3">
    <source>
        <dbReference type="Proteomes" id="UP000018144"/>
    </source>
</evidence>
<sequence length="902" mass="99029">MSSPQEPAHVPRTSHVPAESKKAGQRNRLPPHKRNRPGKYNKNNQKQNKNTTGSSSDEWVMANAQPAHSTRKQFKFTCTVDGDKFQSERALFNSDNDSQSRPVPQTYHDARQYPTKPQEQPTVKEPASKHQDSKRNQLAQQHVASLGKALMPKETMIQPASAAGYVNVDAPPTAHAEVHSMEPDVIKFSNTEQLLASILQLLMSGHELEISAQIPDGGRAVKHELRVFPRPVGKQVVLDVSPAQEFRSAEKTPALLVIQRPLEDTTSDEYSPASASSTEDLASSPDVFPSSDQDFTPSDSEDIFTPSEKDSSYPASPIEALRDSTNIFTTSQNLSTPSDTEDISTTFENDCTISTSDSDDTRSASVEPEDRGSNVSTTNTSITGSQDHNACLESEDVEIIALDHLDAPILVPQDFAPRPNVDIFGRKRPTPIAAPIPAVNIFGQVKPSARPPPAPVAPPAPVITKPAHPATTAVKPQAEPKPILPQDSTVVAPVQIKPAMAVQVQAPQLQKATPVGPKIQPAVPMEIKPTQKATPVTADIKPTAPLQAAAGNSNKAARISDVKQPKSAKNRNQKNADGQAPKQQQNGQQHKSVQPQYPSQRSRNRDNYSAKPASAPVKLSARSYFTSAKAQFHPKDLGPLDPASVGCFINNLPPITNWKNLAAEIKGGPIHSIVLWHSTTEVPREVPVVKEVKRSDAEEEDDKEDEDEKEQSPKYKEPCESFDSEVESDFDDDSDDDSDSESSEPKMMTIMEKVVKAMATVYFVDEESADRFASYHETAHSKILGTGVVYRRVPPKLLTPLRRWHKTDTRALVIRDLPQDMSNTEISRWVHDQMIGSDSVFQRYVQQVTPNENRNSCHLVMVSVEDAILMKAAFNAAIASDPMRLRHVRVDFCQDPSSLVSL</sequence>
<feature type="compositionally biased region" description="Low complexity" evidence="1">
    <location>
        <begin position="579"/>
        <end position="594"/>
    </location>
</feature>
<dbReference type="Proteomes" id="UP000018144">
    <property type="component" value="Unassembled WGS sequence"/>
</dbReference>
<feature type="compositionally biased region" description="Acidic residues" evidence="1">
    <location>
        <begin position="720"/>
        <end position="742"/>
    </location>
</feature>
<feature type="compositionally biased region" description="Basic and acidic residues" evidence="1">
    <location>
        <begin position="687"/>
        <end position="696"/>
    </location>
</feature>
<protein>
    <submittedName>
        <fullName evidence="2">Uncharacterized protein</fullName>
    </submittedName>
</protein>
<dbReference type="EMBL" id="HF935345">
    <property type="protein sequence ID" value="CCX07242.1"/>
    <property type="molecule type" value="Genomic_DNA"/>
</dbReference>
<evidence type="ECO:0000313" key="2">
    <source>
        <dbReference type="EMBL" id="CCX07242.1"/>
    </source>
</evidence>
<feature type="region of interest" description="Disordered" evidence="1">
    <location>
        <begin position="687"/>
        <end position="747"/>
    </location>
</feature>
<keyword evidence="3" id="KW-1185">Reference proteome</keyword>
<dbReference type="OrthoDB" id="10414511at2759"/>
<proteinExistence type="predicted"/>
<feature type="region of interest" description="Disordered" evidence="1">
    <location>
        <begin position="1"/>
        <end position="73"/>
    </location>
</feature>
<dbReference type="AlphaFoldDB" id="U4KYD6"/>
<feature type="compositionally biased region" description="Polar residues" evidence="1">
    <location>
        <begin position="323"/>
        <end position="351"/>
    </location>
</feature>
<feature type="compositionally biased region" description="Low complexity" evidence="1">
    <location>
        <begin position="41"/>
        <end position="50"/>
    </location>
</feature>